<reference evidence="1 2" key="1">
    <citation type="submission" date="2016-12" db="EMBL/GenBank/DDBJ databases">
        <title>Clostridium tepidum sp. nov., a close relative of Clostridium sporogenes and Clostridium botulinum Group I.</title>
        <authorList>
            <person name="Dobritsa A.P."/>
            <person name="Kutumbaka K.K."/>
            <person name="Werner K."/>
            <person name="Wiedmann M."/>
            <person name="Asmus A."/>
            <person name="Samadpour M."/>
        </authorList>
    </citation>
    <scope>NUCLEOTIDE SEQUENCE [LARGE SCALE GENOMIC DNA]</scope>
    <source>
        <strain evidence="1 2">IEH 97212</strain>
    </source>
</reference>
<organism evidence="1 2">
    <name type="scientific">Clostridium tepidum</name>
    <dbReference type="NCBI Taxonomy" id="1962263"/>
    <lineage>
        <taxon>Bacteria</taxon>
        <taxon>Bacillati</taxon>
        <taxon>Bacillota</taxon>
        <taxon>Clostridia</taxon>
        <taxon>Eubacteriales</taxon>
        <taxon>Clostridiaceae</taxon>
        <taxon>Clostridium</taxon>
    </lineage>
</organism>
<name>A0A1S9I9S1_9CLOT</name>
<dbReference type="EMBL" id="MRAE01000011">
    <property type="protein sequence ID" value="OOO67081.1"/>
    <property type="molecule type" value="Genomic_DNA"/>
</dbReference>
<dbReference type="AlphaFoldDB" id="A0A1S9I9S1"/>
<evidence type="ECO:0000313" key="1">
    <source>
        <dbReference type="EMBL" id="OOO67081.1"/>
    </source>
</evidence>
<dbReference type="Proteomes" id="UP000190256">
    <property type="component" value="Unassembled WGS sequence"/>
</dbReference>
<proteinExistence type="predicted"/>
<sequence length="130" mass="15286">MGAVTNIKKLIKVNANKKAYFVKWYVDSDKSKESFDKEVRKSCNCEYEYAMSEWLIEEEIQNAIKEYLKQQRSIKMLEIYDSMLEKALKGDVKSAEWCEKFFKSDFFEDSSDEIDDYLTDINIPALSGDK</sequence>
<accession>A0A1S9I9S1</accession>
<gene>
    <name evidence="1" type="ORF">BS638_05995</name>
</gene>
<protein>
    <submittedName>
        <fullName evidence="1">Uncharacterized protein</fullName>
    </submittedName>
</protein>
<evidence type="ECO:0000313" key="2">
    <source>
        <dbReference type="Proteomes" id="UP000190256"/>
    </source>
</evidence>
<dbReference type="OrthoDB" id="1909423at2"/>
<comment type="caution">
    <text evidence="1">The sequence shown here is derived from an EMBL/GenBank/DDBJ whole genome shotgun (WGS) entry which is preliminary data.</text>
</comment>